<proteinExistence type="predicted"/>
<feature type="signal peptide" evidence="1">
    <location>
        <begin position="1"/>
        <end position="26"/>
    </location>
</feature>
<keyword evidence="3" id="KW-1185">Reference proteome</keyword>
<dbReference type="Proteomes" id="UP000571554">
    <property type="component" value="Unassembled WGS sequence"/>
</dbReference>
<evidence type="ECO:0000313" key="3">
    <source>
        <dbReference type="Proteomes" id="UP000571554"/>
    </source>
</evidence>
<accession>A0A7W9WV97</accession>
<dbReference type="EMBL" id="JACHBW010000017">
    <property type="protein sequence ID" value="MBB6105464.1"/>
    <property type="molecule type" value="Genomic_DNA"/>
</dbReference>
<dbReference type="InterPro" id="IPR002347">
    <property type="entry name" value="SDR_fam"/>
</dbReference>
<dbReference type="PRINTS" id="PR00081">
    <property type="entry name" value="GDHRDH"/>
</dbReference>
<organism evidence="2 3">
    <name type="scientific">Paraburkholderia bannensis</name>
    <dbReference type="NCBI Taxonomy" id="765414"/>
    <lineage>
        <taxon>Bacteria</taxon>
        <taxon>Pseudomonadati</taxon>
        <taxon>Pseudomonadota</taxon>
        <taxon>Betaproteobacteria</taxon>
        <taxon>Burkholderiales</taxon>
        <taxon>Burkholderiaceae</taxon>
        <taxon>Paraburkholderia</taxon>
    </lineage>
</organism>
<comment type="caution">
    <text evidence="2">The sequence shown here is derived from an EMBL/GenBank/DDBJ whole genome shotgun (WGS) entry which is preliminary data.</text>
</comment>
<dbReference type="Gene3D" id="3.40.50.720">
    <property type="entry name" value="NAD(P)-binding Rossmann-like Domain"/>
    <property type="match status" value="1"/>
</dbReference>
<reference evidence="2 3" key="1">
    <citation type="submission" date="2020-08" db="EMBL/GenBank/DDBJ databases">
        <title>Above-ground endophytic microbial communities from plants in different locations in the United States.</title>
        <authorList>
            <person name="Frank C."/>
        </authorList>
    </citation>
    <scope>NUCLEOTIDE SEQUENCE [LARGE SCALE GENOMIC DNA]</scope>
    <source>
        <strain evidence="2 3">WP4_2_2</strain>
    </source>
</reference>
<name>A0A7W9WV97_9BURK</name>
<dbReference type="AlphaFoldDB" id="A0A7W9WV97"/>
<dbReference type="Pfam" id="PF13561">
    <property type="entry name" value="adh_short_C2"/>
    <property type="match status" value="1"/>
</dbReference>
<feature type="chain" id="PRO_5030753026" evidence="1">
    <location>
        <begin position="27"/>
        <end position="56"/>
    </location>
</feature>
<gene>
    <name evidence="2" type="ORF">F4827_005331</name>
</gene>
<evidence type="ECO:0000313" key="2">
    <source>
        <dbReference type="EMBL" id="MBB6105464.1"/>
    </source>
</evidence>
<sequence>MSDTRRGSQCGAQCVVLITGAASATAAAKAALESLARTAAAELAPHGVTVNCVAPG</sequence>
<evidence type="ECO:0000256" key="1">
    <source>
        <dbReference type="SAM" id="SignalP"/>
    </source>
</evidence>
<dbReference type="SUPFAM" id="SSF51735">
    <property type="entry name" value="NAD(P)-binding Rossmann-fold domains"/>
    <property type="match status" value="1"/>
</dbReference>
<dbReference type="InterPro" id="IPR036291">
    <property type="entry name" value="NAD(P)-bd_dom_sf"/>
</dbReference>
<protein>
    <submittedName>
        <fullName evidence="2">NAD(P)-dependent dehydrogenase (Short-subunit alcohol dehydrogenase family)</fullName>
    </submittedName>
</protein>
<keyword evidence="1" id="KW-0732">Signal</keyword>